<keyword evidence="3" id="KW-1185">Reference proteome</keyword>
<sequence length="169" mass="19146">MTKWRSVRPPGTTKILGGFVLGATTTAVSVVTALLLWDKEVPELVVALCYGVLFPGALFSLRQARSGVHVSGYGVRVRQVLRTRTVRWVELYAVTSRPDGLRQLRTHRQVLWLEPMRGEPFATPLSCRTRAHRRERETYDNAVELVRAQLTSSRVNRFHEALPDPVEVK</sequence>
<dbReference type="RefSeq" id="WP_377861951.1">
    <property type="nucleotide sequence ID" value="NZ_JBHLZU010000033.1"/>
</dbReference>
<organism evidence="2 3">
    <name type="scientific">Allokutzneria oryzae</name>
    <dbReference type="NCBI Taxonomy" id="1378989"/>
    <lineage>
        <taxon>Bacteria</taxon>
        <taxon>Bacillati</taxon>
        <taxon>Actinomycetota</taxon>
        <taxon>Actinomycetes</taxon>
        <taxon>Pseudonocardiales</taxon>
        <taxon>Pseudonocardiaceae</taxon>
        <taxon>Allokutzneria</taxon>
    </lineage>
</organism>
<feature type="transmembrane region" description="Helical" evidence="1">
    <location>
        <begin position="43"/>
        <end position="61"/>
    </location>
</feature>
<dbReference type="EMBL" id="JBHLZU010000033">
    <property type="protein sequence ID" value="MFB9909256.1"/>
    <property type="molecule type" value="Genomic_DNA"/>
</dbReference>
<proteinExistence type="predicted"/>
<gene>
    <name evidence="2" type="ORF">ACFFQA_35420</name>
</gene>
<evidence type="ECO:0000256" key="1">
    <source>
        <dbReference type="SAM" id="Phobius"/>
    </source>
</evidence>
<evidence type="ECO:0008006" key="4">
    <source>
        <dbReference type="Google" id="ProtNLM"/>
    </source>
</evidence>
<dbReference type="Proteomes" id="UP001589693">
    <property type="component" value="Unassembled WGS sequence"/>
</dbReference>
<accession>A0ABV6ABG8</accession>
<feature type="transmembrane region" description="Helical" evidence="1">
    <location>
        <begin position="15"/>
        <end position="37"/>
    </location>
</feature>
<keyword evidence="1" id="KW-0472">Membrane</keyword>
<keyword evidence="1" id="KW-0812">Transmembrane</keyword>
<reference evidence="2 3" key="1">
    <citation type="submission" date="2024-09" db="EMBL/GenBank/DDBJ databases">
        <authorList>
            <person name="Sun Q."/>
            <person name="Mori K."/>
        </authorList>
    </citation>
    <scope>NUCLEOTIDE SEQUENCE [LARGE SCALE GENOMIC DNA]</scope>
    <source>
        <strain evidence="2 3">TBRC 7907</strain>
    </source>
</reference>
<comment type="caution">
    <text evidence="2">The sequence shown here is derived from an EMBL/GenBank/DDBJ whole genome shotgun (WGS) entry which is preliminary data.</text>
</comment>
<protein>
    <recommendedName>
        <fullName evidence="4">PH domain-containing protein</fullName>
    </recommendedName>
</protein>
<name>A0ABV6ABG8_9PSEU</name>
<evidence type="ECO:0000313" key="3">
    <source>
        <dbReference type="Proteomes" id="UP001589693"/>
    </source>
</evidence>
<evidence type="ECO:0000313" key="2">
    <source>
        <dbReference type="EMBL" id="MFB9909256.1"/>
    </source>
</evidence>
<keyword evidence="1" id="KW-1133">Transmembrane helix</keyword>